<evidence type="ECO:0000256" key="6">
    <source>
        <dbReference type="RuleBase" id="RU003983"/>
    </source>
</evidence>
<proteinExistence type="inferred from homology"/>
<dbReference type="InterPro" id="IPR051156">
    <property type="entry name" value="Mito/Outer_Membr_Metalloprot"/>
</dbReference>
<evidence type="ECO:0000256" key="8">
    <source>
        <dbReference type="SAM" id="SignalP"/>
    </source>
</evidence>
<evidence type="ECO:0000313" key="10">
    <source>
        <dbReference type="EMBL" id="MCA1857847.1"/>
    </source>
</evidence>
<evidence type="ECO:0000259" key="9">
    <source>
        <dbReference type="Pfam" id="PF01435"/>
    </source>
</evidence>
<feature type="signal peptide" evidence="8">
    <location>
        <begin position="1"/>
        <end position="22"/>
    </location>
</feature>
<protein>
    <submittedName>
        <fullName evidence="10">M48 family metallopeptidase</fullName>
    </submittedName>
</protein>
<reference evidence="10 11" key="1">
    <citation type="submission" date="2021-07" db="EMBL/GenBank/DDBJ databases">
        <title>Characterization of Violacein-producing bacteria and related species.</title>
        <authorList>
            <person name="Wilson H.S."/>
            <person name="De Leon M.E."/>
        </authorList>
    </citation>
    <scope>NUCLEOTIDE SEQUENCE [LARGE SCALE GENOMIC DNA]</scope>
    <source>
        <strain evidence="10 11">HSC-2F05</strain>
    </source>
</reference>
<keyword evidence="3 6" id="KW-0378">Hydrolase</keyword>
<comment type="cofactor">
    <cofactor evidence="6">
        <name>Zn(2+)</name>
        <dbReference type="ChEBI" id="CHEBI:29105"/>
    </cofactor>
    <text evidence="6">Binds 1 zinc ion per subunit.</text>
</comment>
<evidence type="ECO:0000256" key="4">
    <source>
        <dbReference type="ARBA" id="ARBA00022833"/>
    </source>
</evidence>
<evidence type="ECO:0000256" key="1">
    <source>
        <dbReference type="ARBA" id="ARBA00022670"/>
    </source>
</evidence>
<keyword evidence="1 6" id="KW-0645">Protease</keyword>
<dbReference type="CDD" id="cd07334">
    <property type="entry name" value="M48C_loiP_like"/>
    <property type="match status" value="1"/>
</dbReference>
<dbReference type="Proteomes" id="UP001198602">
    <property type="component" value="Unassembled WGS sequence"/>
</dbReference>
<evidence type="ECO:0000256" key="5">
    <source>
        <dbReference type="ARBA" id="ARBA00023049"/>
    </source>
</evidence>
<keyword evidence="8" id="KW-0732">Signal</keyword>
<dbReference type="InterPro" id="IPR001915">
    <property type="entry name" value="Peptidase_M48"/>
</dbReference>
<evidence type="ECO:0000256" key="3">
    <source>
        <dbReference type="ARBA" id="ARBA00022801"/>
    </source>
</evidence>
<feature type="domain" description="Peptidase M48" evidence="9">
    <location>
        <begin position="91"/>
        <end position="244"/>
    </location>
</feature>
<keyword evidence="5 6" id="KW-0482">Metalloprotease</keyword>
<sequence length="248" mass="26186">MKTLTKFAVIAAFSASASLAQAVDLKGLLGAGADLAKAASLSDADIIAGSRDMMVQMDEMNPVAPPGSDYAKRLARLTRGLENEDGLKLNFAVYMVDEVNAFATPDGSVRVFKGLMDMMTDDELRGVIGHEIGHAKLGHSKSQMKSALLMSAGTKAAGATNSAVGKAVAANAETIEAFANAQFSQKDEIASDDYGFEFMRKYKHDPAALATAFRKLARDGGGGGNSLMASHPDPASRARRVEERLARK</sequence>
<gene>
    <name evidence="10" type="ORF">LE190_18240</name>
</gene>
<dbReference type="EMBL" id="JAHYBX010000009">
    <property type="protein sequence ID" value="MCA1857847.1"/>
    <property type="molecule type" value="Genomic_DNA"/>
</dbReference>
<keyword evidence="11" id="KW-1185">Reference proteome</keyword>
<dbReference type="PANTHER" id="PTHR22726:SF8">
    <property type="entry name" value="METALLOPROTEASE YCAL"/>
    <property type="match status" value="1"/>
</dbReference>
<keyword evidence="4 6" id="KW-0862">Zinc</keyword>
<accession>A0ABS7YFJ7</accession>
<feature type="chain" id="PRO_5045050570" evidence="8">
    <location>
        <begin position="23"/>
        <end position="248"/>
    </location>
</feature>
<feature type="region of interest" description="Disordered" evidence="7">
    <location>
        <begin position="221"/>
        <end position="248"/>
    </location>
</feature>
<keyword evidence="2" id="KW-0479">Metal-binding</keyword>
<evidence type="ECO:0000256" key="7">
    <source>
        <dbReference type="SAM" id="MobiDB-lite"/>
    </source>
</evidence>
<dbReference type="RefSeq" id="WP_225240034.1">
    <property type="nucleotide sequence ID" value="NZ_JAHYBX010000009.1"/>
</dbReference>
<evidence type="ECO:0000256" key="2">
    <source>
        <dbReference type="ARBA" id="ARBA00022723"/>
    </source>
</evidence>
<evidence type="ECO:0000313" key="11">
    <source>
        <dbReference type="Proteomes" id="UP001198602"/>
    </source>
</evidence>
<feature type="compositionally biased region" description="Basic and acidic residues" evidence="7">
    <location>
        <begin position="234"/>
        <end position="248"/>
    </location>
</feature>
<dbReference type="Gene3D" id="3.30.2010.10">
    <property type="entry name" value="Metalloproteases ('zincins'), catalytic domain"/>
    <property type="match status" value="1"/>
</dbReference>
<name>A0ABS7YFJ7_9BURK</name>
<organism evidence="10 11">
    <name type="scientific">Massilia hydrophila</name>
    <dbReference type="NCBI Taxonomy" id="3044279"/>
    <lineage>
        <taxon>Bacteria</taxon>
        <taxon>Pseudomonadati</taxon>
        <taxon>Pseudomonadota</taxon>
        <taxon>Betaproteobacteria</taxon>
        <taxon>Burkholderiales</taxon>
        <taxon>Oxalobacteraceae</taxon>
        <taxon>Telluria group</taxon>
        <taxon>Massilia</taxon>
    </lineage>
</organism>
<comment type="similarity">
    <text evidence="6">Belongs to the peptidase M48 family.</text>
</comment>
<comment type="caution">
    <text evidence="10">The sequence shown here is derived from an EMBL/GenBank/DDBJ whole genome shotgun (WGS) entry which is preliminary data.</text>
</comment>
<dbReference type="Pfam" id="PF01435">
    <property type="entry name" value="Peptidase_M48"/>
    <property type="match status" value="1"/>
</dbReference>
<dbReference type="PANTHER" id="PTHR22726">
    <property type="entry name" value="METALLOENDOPEPTIDASE OMA1"/>
    <property type="match status" value="1"/>
</dbReference>